<protein>
    <submittedName>
        <fullName evidence="1">Uncharacterized protein</fullName>
    </submittedName>
</protein>
<gene>
    <name evidence="1" type="ORF">TKK_001664</name>
</gene>
<dbReference type="Proteomes" id="UP001627154">
    <property type="component" value="Unassembled WGS sequence"/>
</dbReference>
<proteinExistence type="predicted"/>
<keyword evidence="2" id="KW-1185">Reference proteome</keyword>
<comment type="caution">
    <text evidence="1">The sequence shown here is derived from an EMBL/GenBank/DDBJ whole genome shotgun (WGS) entry which is preliminary data.</text>
</comment>
<sequence length="74" mass="8445">MYDISVLKITLRILFEFPSEKLHQSIQVDLCTVLAPHVHIYTKQLHVLLSVLSMHAHSYAFCDFSFCSLPLAPS</sequence>
<dbReference type="AlphaFoldDB" id="A0ABD2XMC3"/>
<evidence type="ECO:0000313" key="2">
    <source>
        <dbReference type="Proteomes" id="UP001627154"/>
    </source>
</evidence>
<accession>A0ABD2XMC3</accession>
<evidence type="ECO:0000313" key="1">
    <source>
        <dbReference type="EMBL" id="KAL3406321.1"/>
    </source>
</evidence>
<name>A0ABD2XMC3_9HYME</name>
<reference evidence="1 2" key="1">
    <citation type="journal article" date="2024" name="bioRxiv">
        <title>A reference genome for Trichogramma kaykai: A tiny desert-dwelling parasitoid wasp with competing sex-ratio distorters.</title>
        <authorList>
            <person name="Culotta J."/>
            <person name="Lindsey A.R."/>
        </authorList>
    </citation>
    <scope>NUCLEOTIDE SEQUENCE [LARGE SCALE GENOMIC DNA]</scope>
    <source>
        <strain evidence="1 2">KSX58</strain>
    </source>
</reference>
<organism evidence="1 2">
    <name type="scientific">Trichogramma kaykai</name>
    <dbReference type="NCBI Taxonomy" id="54128"/>
    <lineage>
        <taxon>Eukaryota</taxon>
        <taxon>Metazoa</taxon>
        <taxon>Ecdysozoa</taxon>
        <taxon>Arthropoda</taxon>
        <taxon>Hexapoda</taxon>
        <taxon>Insecta</taxon>
        <taxon>Pterygota</taxon>
        <taxon>Neoptera</taxon>
        <taxon>Endopterygota</taxon>
        <taxon>Hymenoptera</taxon>
        <taxon>Apocrita</taxon>
        <taxon>Proctotrupomorpha</taxon>
        <taxon>Chalcidoidea</taxon>
        <taxon>Trichogrammatidae</taxon>
        <taxon>Trichogramma</taxon>
    </lineage>
</organism>
<dbReference type="EMBL" id="JBJJXI010000019">
    <property type="protein sequence ID" value="KAL3406321.1"/>
    <property type="molecule type" value="Genomic_DNA"/>
</dbReference>